<protein>
    <submittedName>
        <fullName evidence="8">Sulfate permease</fullName>
    </submittedName>
</protein>
<feature type="transmembrane region" description="Helical" evidence="6">
    <location>
        <begin position="360"/>
        <end position="383"/>
    </location>
</feature>
<keyword evidence="4 6" id="KW-0472">Membrane</keyword>
<feature type="compositionally biased region" description="Polar residues" evidence="5">
    <location>
        <begin position="1"/>
        <end position="26"/>
    </location>
</feature>
<dbReference type="Proteomes" id="UP001377567">
    <property type="component" value="Unassembled WGS sequence"/>
</dbReference>
<dbReference type="InterPro" id="IPR018045">
    <property type="entry name" value="S04_transporter_CS"/>
</dbReference>
<keyword evidence="3 6" id="KW-1133">Transmembrane helix</keyword>
<dbReference type="GO" id="GO:0016020">
    <property type="term" value="C:membrane"/>
    <property type="evidence" value="ECO:0007669"/>
    <property type="project" value="UniProtKB-SubCell"/>
</dbReference>
<comment type="caution">
    <text evidence="8">The sequence shown here is derived from an EMBL/GenBank/DDBJ whole genome shotgun (WGS) entry which is preliminary data.</text>
</comment>
<feature type="transmembrane region" description="Helical" evidence="6">
    <location>
        <begin position="493"/>
        <end position="516"/>
    </location>
</feature>
<evidence type="ECO:0000256" key="2">
    <source>
        <dbReference type="ARBA" id="ARBA00022692"/>
    </source>
</evidence>
<organism evidence="8 9">
    <name type="scientific">Maudiozyma humilis</name>
    <name type="common">Sour dough yeast</name>
    <name type="synonym">Kazachstania humilis</name>
    <dbReference type="NCBI Taxonomy" id="51915"/>
    <lineage>
        <taxon>Eukaryota</taxon>
        <taxon>Fungi</taxon>
        <taxon>Dikarya</taxon>
        <taxon>Ascomycota</taxon>
        <taxon>Saccharomycotina</taxon>
        <taxon>Saccharomycetes</taxon>
        <taxon>Saccharomycetales</taxon>
        <taxon>Saccharomycetaceae</taxon>
        <taxon>Maudiozyma</taxon>
    </lineage>
</organism>
<dbReference type="PANTHER" id="PTHR11814">
    <property type="entry name" value="SULFATE TRANSPORTER"/>
    <property type="match status" value="1"/>
</dbReference>
<proteinExistence type="predicted"/>
<dbReference type="PROSITE" id="PS01130">
    <property type="entry name" value="SLC26A"/>
    <property type="match status" value="1"/>
</dbReference>
<feature type="transmembrane region" description="Helical" evidence="6">
    <location>
        <begin position="522"/>
        <end position="543"/>
    </location>
</feature>
<dbReference type="PROSITE" id="PS50801">
    <property type="entry name" value="STAS"/>
    <property type="match status" value="1"/>
</dbReference>
<dbReference type="GO" id="GO:0008271">
    <property type="term" value="F:secondary active sulfate transmembrane transporter activity"/>
    <property type="evidence" value="ECO:0007669"/>
    <property type="project" value="InterPro"/>
</dbReference>
<dbReference type="InterPro" id="IPR011547">
    <property type="entry name" value="SLC26A/SulP_dom"/>
</dbReference>
<dbReference type="InterPro" id="IPR002645">
    <property type="entry name" value="STAS_dom"/>
</dbReference>
<gene>
    <name evidence="8" type="ORF">DAKH74_026290</name>
</gene>
<dbReference type="SUPFAM" id="SSF52091">
    <property type="entry name" value="SpoIIaa-like"/>
    <property type="match status" value="1"/>
</dbReference>
<evidence type="ECO:0000259" key="7">
    <source>
        <dbReference type="PROSITE" id="PS50801"/>
    </source>
</evidence>
<sequence>MTNHAQESNSPYGSDNENYGNDNYANDNVELSDYSNFNDGADLDDLALEYDQYKGAEAVPSQEGNTGTSTAPDSYKLKTTVSQHSFSNEGSLDNDSTTYIPSFYEHRLSFKEYYDHELSEYFTLRSVRDYILSIFPVVHWLPHYNYNWFIQDLITGITIGCVLVPQSMSYAKIASLPPQYGLYSSFIGAFVYSLFATSKDVCIGPVAVMSLETAKVIAHVTEKLPDDTDITGPIIATTLAFLCGVIALGGGLLRLGFLVELISLNAVSGFMTGSALNIISGQVPSLMGYSSKLNTRQATYKVIIESLKHLPDTKLDAVFGLIPLAILYTWKWWCNNMGPKLAERHYGRSRPRLNFFLQKFYFYAQACRNAIVIIVFTCISWAITRGKTKEQRPIKVLGTVPKGLNDVSVFKLRKDVMDYVAPELPASVIVLLLEHIAISKSFGRVNDYKIVPDQELIAIGTTNLLGTFFNAYPATGSFSRSALKAKCNVKTPLSGIFSGACVLLALYCLTSAFFFIPSATLSAVIIHAVSDLVASYVTTWNFWKMNPLDCLCFIVTVFITVFSSIENGIYFAMCWSCAMLILKVTFPAGRFLGYIEIAEVVNGHVIKDPSITVAESEEDEDIDNKESRAKSGSKFGKIKEKVFPSSSKSSSPDNGTTQPNLKNFDSDEYKKTMYETMNNNEARNTDAKLTYYKKWVPFDHAYTKELNPNVAILPPPPGVIVYRLADSFTYLNCSRHFDIIFDEVKRTTRRGKLIQHSKKSDRPWNDPGPWEAPTFFKDIFKKKTWSWKKNNDEEPVEIEAAPAALPDPEESKPLLRVICLDFSQVSQVDATALQSIVDLRKSINKYADRQIEFHFACITSPWVKRGLENMKFGDLNEEYSDESIIAGHSSYHLTRSHRASDDSSNLDDSFDDLESGKTYQVNVATGTNLPFFHIDIPDFSKWNL</sequence>
<evidence type="ECO:0000256" key="3">
    <source>
        <dbReference type="ARBA" id="ARBA00022989"/>
    </source>
</evidence>
<dbReference type="InterPro" id="IPR036513">
    <property type="entry name" value="STAS_dom_sf"/>
</dbReference>
<dbReference type="InterPro" id="IPR001902">
    <property type="entry name" value="SLC26A/SulP_fam"/>
</dbReference>
<accession>A0AAV5RX82</accession>
<dbReference type="NCBIfam" id="TIGR00815">
    <property type="entry name" value="sulP"/>
    <property type="match status" value="1"/>
</dbReference>
<dbReference type="CDD" id="cd07042">
    <property type="entry name" value="STAS_SulP_like_sulfate_transporter"/>
    <property type="match status" value="1"/>
</dbReference>
<evidence type="ECO:0000256" key="4">
    <source>
        <dbReference type="ARBA" id="ARBA00023136"/>
    </source>
</evidence>
<name>A0AAV5RX82_MAUHU</name>
<dbReference type="AlphaFoldDB" id="A0AAV5RX82"/>
<evidence type="ECO:0000256" key="1">
    <source>
        <dbReference type="ARBA" id="ARBA00004141"/>
    </source>
</evidence>
<feature type="transmembrane region" description="Helical" evidence="6">
    <location>
        <begin position="234"/>
        <end position="253"/>
    </location>
</feature>
<evidence type="ECO:0000313" key="9">
    <source>
        <dbReference type="Proteomes" id="UP001377567"/>
    </source>
</evidence>
<keyword evidence="9" id="KW-1185">Reference proteome</keyword>
<evidence type="ECO:0000256" key="6">
    <source>
        <dbReference type="SAM" id="Phobius"/>
    </source>
</evidence>
<comment type="subcellular location">
    <subcellularLocation>
        <location evidence="1">Membrane</location>
        <topology evidence="1">Multi-pass membrane protein</topology>
    </subcellularLocation>
</comment>
<reference evidence="8 9" key="1">
    <citation type="journal article" date="2023" name="Elife">
        <title>Identification of key yeast species and microbe-microbe interactions impacting larval growth of Drosophila in the wild.</title>
        <authorList>
            <person name="Mure A."/>
            <person name="Sugiura Y."/>
            <person name="Maeda R."/>
            <person name="Honda K."/>
            <person name="Sakurai N."/>
            <person name="Takahashi Y."/>
            <person name="Watada M."/>
            <person name="Katoh T."/>
            <person name="Gotoh A."/>
            <person name="Gotoh Y."/>
            <person name="Taniguchi I."/>
            <person name="Nakamura K."/>
            <person name="Hayashi T."/>
            <person name="Katayama T."/>
            <person name="Uemura T."/>
            <person name="Hattori Y."/>
        </authorList>
    </citation>
    <scope>NUCLEOTIDE SEQUENCE [LARGE SCALE GENOMIC DNA]</scope>
    <source>
        <strain evidence="8 9">KH-74</strain>
    </source>
</reference>
<feature type="compositionally biased region" description="Polar residues" evidence="5">
    <location>
        <begin position="652"/>
        <end position="663"/>
    </location>
</feature>
<keyword evidence="2 6" id="KW-0812">Transmembrane</keyword>
<evidence type="ECO:0000256" key="5">
    <source>
        <dbReference type="SAM" id="MobiDB-lite"/>
    </source>
</evidence>
<evidence type="ECO:0000313" key="8">
    <source>
        <dbReference type="EMBL" id="GMM56013.1"/>
    </source>
</evidence>
<dbReference type="EMBL" id="BTGD01000006">
    <property type="protein sequence ID" value="GMM56013.1"/>
    <property type="molecule type" value="Genomic_DNA"/>
</dbReference>
<feature type="domain" description="STAS" evidence="7">
    <location>
        <begin position="717"/>
        <end position="872"/>
    </location>
</feature>
<feature type="transmembrane region" description="Helical" evidence="6">
    <location>
        <begin position="550"/>
        <end position="573"/>
    </location>
</feature>
<dbReference type="Pfam" id="PF00916">
    <property type="entry name" value="Sulfate_transp"/>
    <property type="match status" value="1"/>
</dbReference>
<feature type="region of interest" description="Disordered" evidence="5">
    <location>
        <begin position="641"/>
        <end position="664"/>
    </location>
</feature>
<dbReference type="Gene3D" id="3.30.750.24">
    <property type="entry name" value="STAS domain"/>
    <property type="match status" value="1"/>
</dbReference>
<feature type="region of interest" description="Disordered" evidence="5">
    <location>
        <begin position="1"/>
        <end position="36"/>
    </location>
</feature>